<sequence length="95" mass="11072">SGNMARDARKDIQAMVERVIPGHYLGHIVVERKIALSYVTTPIGDNMQYYIKLLCFEDKDKNCIHVRIQTDRENVPKYMTKTEPMMVRDEVKPFA</sequence>
<reference evidence="1" key="1">
    <citation type="submission" date="2022-08" db="UniProtKB">
        <authorList>
            <consortium name="EnsemblMetazoa"/>
        </authorList>
    </citation>
    <scope>IDENTIFICATION</scope>
    <source>
        <strain evidence="1">05x7-T-G4-1.051#20</strain>
    </source>
</reference>
<evidence type="ECO:0000313" key="1">
    <source>
        <dbReference type="EnsemblMetazoa" id="G17377.1:cds"/>
    </source>
</evidence>
<proteinExistence type="predicted"/>
<dbReference type="EnsemblMetazoa" id="G17377.1">
    <property type="protein sequence ID" value="G17377.1:cds"/>
    <property type="gene ID" value="G17377"/>
</dbReference>
<accession>A0A8W8J9D4</accession>
<evidence type="ECO:0000313" key="2">
    <source>
        <dbReference type="Proteomes" id="UP000005408"/>
    </source>
</evidence>
<keyword evidence="2" id="KW-1185">Reference proteome</keyword>
<protein>
    <submittedName>
        <fullName evidence="1">Uncharacterized protein</fullName>
    </submittedName>
</protein>
<dbReference type="Proteomes" id="UP000005408">
    <property type="component" value="Unassembled WGS sequence"/>
</dbReference>
<dbReference type="AlphaFoldDB" id="A0A8W8J9D4"/>
<organism evidence="1 2">
    <name type="scientific">Magallana gigas</name>
    <name type="common">Pacific oyster</name>
    <name type="synonym">Crassostrea gigas</name>
    <dbReference type="NCBI Taxonomy" id="29159"/>
    <lineage>
        <taxon>Eukaryota</taxon>
        <taxon>Metazoa</taxon>
        <taxon>Spiralia</taxon>
        <taxon>Lophotrochozoa</taxon>
        <taxon>Mollusca</taxon>
        <taxon>Bivalvia</taxon>
        <taxon>Autobranchia</taxon>
        <taxon>Pteriomorphia</taxon>
        <taxon>Ostreida</taxon>
        <taxon>Ostreoidea</taxon>
        <taxon>Ostreidae</taxon>
        <taxon>Magallana</taxon>
    </lineage>
</organism>
<name>A0A8W8J9D4_MAGGI</name>